<proteinExistence type="predicted"/>
<dbReference type="SUPFAM" id="SSF57701">
    <property type="entry name" value="Zn2/Cys6 DNA-binding domain"/>
    <property type="match status" value="1"/>
</dbReference>
<dbReference type="Pfam" id="PF11951">
    <property type="entry name" value="Fungal_trans_2"/>
    <property type="match status" value="1"/>
</dbReference>
<keyword evidence="3" id="KW-0805">Transcription regulation</keyword>
<evidence type="ECO:0000256" key="4">
    <source>
        <dbReference type="ARBA" id="ARBA00023125"/>
    </source>
</evidence>
<evidence type="ECO:0000256" key="2">
    <source>
        <dbReference type="ARBA" id="ARBA00022833"/>
    </source>
</evidence>
<dbReference type="InParanoid" id="A0A507AU97"/>
<name>A0A507AU97_9PEZI</name>
<keyword evidence="6" id="KW-0539">Nucleus</keyword>
<dbReference type="PANTHER" id="PTHR37534:SF7">
    <property type="entry name" value="TRANSCRIPTIONAL ACTIVATOR PROTEIN UGA3"/>
    <property type="match status" value="1"/>
</dbReference>
<dbReference type="CDD" id="cd00067">
    <property type="entry name" value="GAL4"/>
    <property type="match status" value="1"/>
</dbReference>
<comment type="caution">
    <text evidence="9">The sequence shown here is derived from an EMBL/GenBank/DDBJ whole genome shotgun (WGS) entry which is preliminary data.</text>
</comment>
<dbReference type="AlphaFoldDB" id="A0A507AU97"/>
<organism evidence="9 10">
    <name type="scientific">Thyridium curvatum</name>
    <dbReference type="NCBI Taxonomy" id="1093900"/>
    <lineage>
        <taxon>Eukaryota</taxon>
        <taxon>Fungi</taxon>
        <taxon>Dikarya</taxon>
        <taxon>Ascomycota</taxon>
        <taxon>Pezizomycotina</taxon>
        <taxon>Sordariomycetes</taxon>
        <taxon>Sordariomycetidae</taxon>
        <taxon>Thyridiales</taxon>
        <taxon>Thyridiaceae</taxon>
        <taxon>Thyridium</taxon>
    </lineage>
</organism>
<dbReference type="RefSeq" id="XP_030991775.1">
    <property type="nucleotide sequence ID" value="XM_031135320.1"/>
</dbReference>
<keyword evidence="2" id="KW-0862">Zinc</keyword>
<dbReference type="Gene3D" id="4.10.240.10">
    <property type="entry name" value="Zn(2)-C6 fungal-type DNA-binding domain"/>
    <property type="match status" value="1"/>
</dbReference>
<dbReference type="PROSITE" id="PS00463">
    <property type="entry name" value="ZN2_CY6_FUNGAL_1"/>
    <property type="match status" value="1"/>
</dbReference>
<accession>A0A507AU97</accession>
<dbReference type="OrthoDB" id="648861at2759"/>
<dbReference type="GO" id="GO:0045944">
    <property type="term" value="P:positive regulation of transcription by RNA polymerase II"/>
    <property type="evidence" value="ECO:0007669"/>
    <property type="project" value="TreeGrafter"/>
</dbReference>
<evidence type="ECO:0000313" key="10">
    <source>
        <dbReference type="Proteomes" id="UP000319257"/>
    </source>
</evidence>
<keyword evidence="5" id="KW-0804">Transcription</keyword>
<dbReference type="GO" id="GO:0008270">
    <property type="term" value="F:zinc ion binding"/>
    <property type="evidence" value="ECO:0007669"/>
    <property type="project" value="InterPro"/>
</dbReference>
<dbReference type="PANTHER" id="PTHR37534">
    <property type="entry name" value="TRANSCRIPTIONAL ACTIVATOR PROTEIN UGA3"/>
    <property type="match status" value="1"/>
</dbReference>
<gene>
    <name evidence="9" type="ORF">E0L32_001261</name>
</gene>
<dbReference type="GO" id="GO:0000981">
    <property type="term" value="F:DNA-binding transcription factor activity, RNA polymerase II-specific"/>
    <property type="evidence" value="ECO:0007669"/>
    <property type="project" value="InterPro"/>
</dbReference>
<keyword evidence="10" id="KW-1185">Reference proteome</keyword>
<dbReference type="Pfam" id="PF00172">
    <property type="entry name" value="Zn_clus"/>
    <property type="match status" value="1"/>
</dbReference>
<dbReference type="EMBL" id="SKBQ01000005">
    <property type="protein sequence ID" value="TPX10064.1"/>
    <property type="molecule type" value="Genomic_DNA"/>
</dbReference>
<protein>
    <recommendedName>
        <fullName evidence="8">Zn(2)-C6 fungal-type domain-containing protein</fullName>
    </recommendedName>
</protein>
<dbReference type="InterPro" id="IPR036864">
    <property type="entry name" value="Zn2-C6_fun-type_DNA-bd_sf"/>
</dbReference>
<sequence length="679" mass="76533">MEPSSQRGRRSQSRSVWGCLTCRRRKVKCQARRIPCDACHRLQLTCTPSFHSNFKQWKKHEFVPTETRGTSENPSPDASPSQQQNHPGSPGIRTPSDTSDNLGGSPIGLVNDANDRSLVDDLTVAADWDFSHPWNRFATVLPEGLVTGDELSASYHRLADFNDGLFDGVIGNITEDAPIEGSMDATQSAYPSPNYPGSDPNFGNQSLLSLMTDTDWLSIWQSPSLIHSPTSRPDDTPKLIDYYKRNLSTFWSSVPTAWSFYGYAIKATENILDSPLRHSILAWSSAHLVVKGERAFADLQMQHYARASSIVDSLVDAVQETTLVPPSTTSLNMNLRMLLSTSLFLCYSDLVSGDTRALADRLSRIEAMLETHWTQLEKALGSLELRILLWLAYVHLRTNMWGRITPLLPTTGQAPSQSSRRMETHDLWDLLMKKKGLADMRWTSGKGYYLTDCYGSSLPKERLEECLQLEPYKMTSDDAMGLYSTIRDFEIWEKEMQSRNVVDQSLVEELRTAKIQAIKANIARIQSELKMIHAERLQSASAPESVELTNFQFLVTSTVCLSATILLNRATAPNIRSDAETQAIAVEIVRIVRRVRKTGYLLSPRTLVWPLPIFIAGIEVTDEIYLDWIEDYMRELANQGSSTKKAVELLRRVNAKQDLEGRRVKVCDVMREFNELVTI</sequence>
<dbReference type="Proteomes" id="UP000319257">
    <property type="component" value="Unassembled WGS sequence"/>
</dbReference>
<evidence type="ECO:0000259" key="8">
    <source>
        <dbReference type="PROSITE" id="PS50048"/>
    </source>
</evidence>
<dbReference type="GO" id="GO:0005634">
    <property type="term" value="C:nucleus"/>
    <property type="evidence" value="ECO:0007669"/>
    <property type="project" value="UniProtKB-SubCell"/>
</dbReference>
<evidence type="ECO:0000256" key="7">
    <source>
        <dbReference type="SAM" id="MobiDB-lite"/>
    </source>
</evidence>
<dbReference type="GeneID" id="41968708"/>
<evidence type="ECO:0000256" key="1">
    <source>
        <dbReference type="ARBA" id="ARBA00004123"/>
    </source>
</evidence>
<evidence type="ECO:0000256" key="3">
    <source>
        <dbReference type="ARBA" id="ARBA00023015"/>
    </source>
</evidence>
<dbReference type="PROSITE" id="PS50048">
    <property type="entry name" value="ZN2_CY6_FUNGAL_2"/>
    <property type="match status" value="1"/>
</dbReference>
<feature type="compositionally biased region" description="Polar residues" evidence="7">
    <location>
        <begin position="67"/>
        <end position="87"/>
    </location>
</feature>
<comment type="subcellular location">
    <subcellularLocation>
        <location evidence="1">Nucleus</location>
    </subcellularLocation>
</comment>
<dbReference type="InterPro" id="IPR021858">
    <property type="entry name" value="Fun_TF"/>
</dbReference>
<feature type="domain" description="Zn(2)-C6 fungal-type" evidence="8">
    <location>
        <begin position="18"/>
        <end position="47"/>
    </location>
</feature>
<evidence type="ECO:0000256" key="5">
    <source>
        <dbReference type="ARBA" id="ARBA00023163"/>
    </source>
</evidence>
<dbReference type="GO" id="GO:0000976">
    <property type="term" value="F:transcription cis-regulatory region binding"/>
    <property type="evidence" value="ECO:0007669"/>
    <property type="project" value="TreeGrafter"/>
</dbReference>
<dbReference type="InterPro" id="IPR001138">
    <property type="entry name" value="Zn2Cys6_DnaBD"/>
</dbReference>
<evidence type="ECO:0000256" key="6">
    <source>
        <dbReference type="ARBA" id="ARBA00023242"/>
    </source>
</evidence>
<reference evidence="9 10" key="1">
    <citation type="submission" date="2019-06" db="EMBL/GenBank/DDBJ databases">
        <title>Draft genome sequence of the filamentous fungus Phialemoniopsis curvata isolated from diesel fuel.</title>
        <authorList>
            <person name="Varaljay V.A."/>
            <person name="Lyon W.J."/>
            <person name="Crouch A.L."/>
            <person name="Drake C.E."/>
            <person name="Hollomon J.M."/>
            <person name="Nadeau L.J."/>
            <person name="Nunn H.S."/>
            <person name="Stevenson B.S."/>
            <person name="Bojanowski C.L."/>
            <person name="Crookes-Goodson W.J."/>
        </authorList>
    </citation>
    <scope>NUCLEOTIDE SEQUENCE [LARGE SCALE GENOMIC DNA]</scope>
    <source>
        <strain evidence="9 10">D216</strain>
    </source>
</reference>
<keyword evidence="4" id="KW-0238">DNA-binding</keyword>
<evidence type="ECO:0000313" key="9">
    <source>
        <dbReference type="EMBL" id="TPX10064.1"/>
    </source>
</evidence>
<feature type="region of interest" description="Disordered" evidence="7">
    <location>
        <begin position="65"/>
        <end position="113"/>
    </location>
</feature>